<dbReference type="RefSeq" id="WP_121927656.1">
    <property type="nucleotide sequence ID" value="NZ_JAACBX020000002.1"/>
</dbReference>
<sequence length="276" mass="31865">MEIFRGKSAAQQAVRRGAVRIANGFCLSEEPTPNQLARIMSEQWPDCALDGYSAALKHVDKPLRFPLEFLRSSSLPSSKYFTSRRARPKGALTWDGVTVCNPLQAVEAMREDDAVAFLEDFYSGKDGVSRLELNKLDYQRFPQSVKRALDRAIIGTDSVPERQLTRALAPHFTVQNNIKIGPYHWDLIIKEHKIAIEVDGYAYHRGENRRQFELDRHKLNDAVHRGWKPLHFTATTIDYYPDFVVQQIKATAKNKRPFARPPWQWHRLWRNEGAQH</sequence>
<dbReference type="AlphaFoldDB" id="A0A3M0GLU7"/>
<evidence type="ECO:0000313" key="1">
    <source>
        <dbReference type="EMBL" id="MBM0244365.1"/>
    </source>
</evidence>
<dbReference type="Proteomes" id="UP000270649">
    <property type="component" value="Unassembled WGS sequence"/>
</dbReference>
<dbReference type="EMBL" id="REGC01000004">
    <property type="protein sequence ID" value="RMB62613.1"/>
    <property type="molecule type" value="Genomic_DNA"/>
</dbReference>
<evidence type="ECO:0000313" key="4">
    <source>
        <dbReference type="Proteomes" id="UP001518680"/>
    </source>
</evidence>
<evidence type="ECO:0008006" key="5">
    <source>
        <dbReference type="Google" id="ProtNLM"/>
    </source>
</evidence>
<dbReference type="Gene3D" id="3.40.960.10">
    <property type="entry name" value="VSR Endonuclease"/>
    <property type="match status" value="1"/>
</dbReference>
<organism evidence="2 3">
    <name type="scientific">Corynebacterium macginleyi</name>
    <dbReference type="NCBI Taxonomy" id="38290"/>
    <lineage>
        <taxon>Bacteria</taxon>
        <taxon>Bacillati</taxon>
        <taxon>Actinomycetota</taxon>
        <taxon>Actinomycetes</taxon>
        <taxon>Mycobacteriales</taxon>
        <taxon>Corynebacteriaceae</taxon>
        <taxon>Corynebacterium</taxon>
    </lineage>
</organism>
<gene>
    <name evidence="2" type="ORF">D9543_04705</name>
    <name evidence="1" type="ORF">GWO63_008885</name>
</gene>
<dbReference type="Proteomes" id="UP001518680">
    <property type="component" value="Unassembled WGS sequence"/>
</dbReference>
<comment type="caution">
    <text evidence="2">The sequence shown here is derived from an EMBL/GenBank/DDBJ whole genome shotgun (WGS) entry which is preliminary data.</text>
</comment>
<name>A0A3M0GLU7_9CORY</name>
<dbReference type="InterPro" id="IPR011335">
    <property type="entry name" value="Restrct_endonuc-II-like"/>
</dbReference>
<dbReference type="EMBL" id="JAACBX020000002">
    <property type="protein sequence ID" value="MBM0244365.1"/>
    <property type="molecule type" value="Genomic_DNA"/>
</dbReference>
<evidence type="ECO:0000313" key="2">
    <source>
        <dbReference type="EMBL" id="RMB62613.1"/>
    </source>
</evidence>
<protein>
    <recommendedName>
        <fullName evidence="5">DUF559 domain-containing protein</fullName>
    </recommendedName>
</protein>
<evidence type="ECO:0000313" key="3">
    <source>
        <dbReference type="Proteomes" id="UP000270649"/>
    </source>
</evidence>
<reference evidence="1 4" key="2">
    <citation type="submission" date="2021-01" db="EMBL/GenBank/DDBJ databases">
        <title>Complete genome sequences of Corynebacterium macginleyi strains isolated from infectious keratitis.</title>
        <authorList>
            <person name="Sagerfors S."/>
            <person name="Poehlein A."/>
            <person name="Soderquist B."/>
            <person name="Bruggemann H."/>
        </authorList>
    </citation>
    <scope>NUCLEOTIDE SEQUENCE [LARGE SCALE GENOMIC DNA]</scope>
    <source>
        <strain evidence="1 4">12T220</strain>
    </source>
</reference>
<dbReference type="SUPFAM" id="SSF52980">
    <property type="entry name" value="Restriction endonuclease-like"/>
    <property type="match status" value="1"/>
</dbReference>
<reference evidence="2 3" key="1">
    <citation type="submission" date="2018-10" db="EMBL/GenBank/DDBJ databases">
        <title>Corynebacterium macginleyi genome sequencing and assembly of the type strain and two clinical samples.</title>
        <authorList>
            <person name="Bernier A.-M."/>
            <person name="Bernard K."/>
        </authorList>
    </citation>
    <scope>NUCLEOTIDE SEQUENCE [LARGE SCALE GENOMIC DNA]</scope>
    <source>
        <strain evidence="2 3">NML 120205</strain>
    </source>
</reference>
<keyword evidence="4" id="KW-1185">Reference proteome</keyword>
<accession>A0A3M0GLU7</accession>
<proteinExistence type="predicted"/>